<organism evidence="1 2">
    <name type="scientific">Priestia megaterium (strain ATCC 14581 / DSM 32 / CCUG 1817 / JCM 2506 / NBRC 15308 / NCIMB 9376 / NCTC 10342 / NRRL B-14308 / VKM B-512 / Ford 19)</name>
    <name type="common">Bacillus megaterium</name>
    <dbReference type="NCBI Taxonomy" id="1348623"/>
    <lineage>
        <taxon>Bacteria</taxon>
        <taxon>Bacillati</taxon>
        <taxon>Bacillota</taxon>
        <taxon>Bacilli</taxon>
        <taxon>Bacillales</taxon>
        <taxon>Bacillaceae</taxon>
        <taxon>Priestia</taxon>
    </lineage>
</organism>
<accession>A0A0B6AWU0</accession>
<name>A0A0B6AWU0_PRIM2</name>
<gene>
    <name evidence="1" type="ORF">BG04_3351</name>
</gene>
<dbReference type="KEGG" id="bmeg:BG04_3351"/>
<evidence type="ECO:0000313" key="1">
    <source>
        <dbReference type="EMBL" id="AJI24334.1"/>
    </source>
</evidence>
<dbReference type="InterPro" id="IPR025072">
    <property type="entry name" value="Fur_reg_FbpA"/>
</dbReference>
<dbReference type="RefSeq" id="WP_016766442.1">
    <property type="nucleotide sequence ID" value="NZ_BCVB01000007.1"/>
</dbReference>
<reference evidence="1 2" key="1">
    <citation type="journal article" date="2015" name="Genome Announc.">
        <title>Complete genome sequences for 35 biothreat assay-relevant bacillus species.</title>
        <authorList>
            <person name="Johnson S.L."/>
            <person name="Daligault H.E."/>
            <person name="Davenport K.W."/>
            <person name="Jaissle J."/>
            <person name="Frey K.G."/>
            <person name="Ladner J.T."/>
            <person name="Broomall S.M."/>
            <person name="Bishop-Lilly K.A."/>
            <person name="Bruce D.C."/>
            <person name="Gibbons H.S."/>
            <person name="Coyne S.R."/>
            <person name="Lo C.C."/>
            <person name="Meincke L."/>
            <person name="Munk A.C."/>
            <person name="Koroleva G.I."/>
            <person name="Rosenzweig C.N."/>
            <person name="Palacios G.F."/>
            <person name="Redden C.L."/>
            <person name="Minogue T.D."/>
            <person name="Chain P.S."/>
        </authorList>
    </citation>
    <scope>NUCLEOTIDE SEQUENCE [LARGE SCALE GENOMIC DNA]</scope>
    <source>
        <strain evidence="2">ATCC 14581 / DSM 32 / JCM 2506 / NBRC 15308 / NCIMB 9376 / NCTC 10342 / NRRL B-14308 / VKM B-512</strain>
    </source>
</reference>
<dbReference type="EMBL" id="CP009920">
    <property type="protein sequence ID" value="AJI24334.1"/>
    <property type="molecule type" value="Genomic_DNA"/>
</dbReference>
<evidence type="ECO:0008006" key="3">
    <source>
        <dbReference type="Google" id="ProtNLM"/>
    </source>
</evidence>
<dbReference type="Proteomes" id="UP000031829">
    <property type="component" value="Chromosome"/>
</dbReference>
<proteinExistence type="predicted"/>
<protein>
    <recommendedName>
        <fullName evidence="3">Fur-regulated basic protein FbpA</fullName>
    </recommendedName>
</protein>
<dbReference type="GeneID" id="93641413"/>
<evidence type="ECO:0000313" key="2">
    <source>
        <dbReference type="Proteomes" id="UP000031829"/>
    </source>
</evidence>
<dbReference type="Pfam" id="PF13076">
    <property type="entry name" value="Fur_reg_FbpA"/>
    <property type="match status" value="1"/>
</dbReference>
<sequence length="55" mass="6365">MTKQAYSHIQCKKTSMIDLLLDAGVYKKGNKQLYELTLQELESEYEAVAQQRISQ</sequence>
<dbReference type="AlphaFoldDB" id="A0A0B6AWU0"/>
<dbReference type="HOGENOM" id="CLU_208869_0_0_9"/>